<dbReference type="Gene3D" id="1.25.10.10">
    <property type="entry name" value="Leucine-rich Repeat Variant"/>
    <property type="match status" value="1"/>
</dbReference>
<dbReference type="EMBL" id="JACSQV010000008">
    <property type="protein sequence ID" value="MBD7918826.1"/>
    <property type="molecule type" value="Genomic_DNA"/>
</dbReference>
<dbReference type="Proteomes" id="UP000604241">
    <property type="component" value="Unassembled WGS sequence"/>
</dbReference>
<accession>A0ABR8QEN7</accession>
<evidence type="ECO:0000313" key="2">
    <source>
        <dbReference type="Proteomes" id="UP000604241"/>
    </source>
</evidence>
<sequence>MSPDERSLVLAMVVVPGREAISAEDFLHRFGASDGEKLGLGLLHDAVDRRDPVDVELALVVCFRFGFSDAHLAPLRSLAFADWHQRHEDVATALGRVGSPGAVGALAHLAEWVPSYLDYDDARALATKAVWALGSIYDPAARRVLESLSRADDGIVARTARAQLER</sequence>
<organism evidence="1 2">
    <name type="scientific">Cellulomonas avistercoris</name>
    <dbReference type="NCBI Taxonomy" id="2762242"/>
    <lineage>
        <taxon>Bacteria</taxon>
        <taxon>Bacillati</taxon>
        <taxon>Actinomycetota</taxon>
        <taxon>Actinomycetes</taxon>
        <taxon>Micrococcales</taxon>
        <taxon>Cellulomonadaceae</taxon>
        <taxon>Cellulomonas</taxon>
    </lineage>
</organism>
<evidence type="ECO:0000313" key="1">
    <source>
        <dbReference type="EMBL" id="MBD7918826.1"/>
    </source>
</evidence>
<dbReference type="InterPro" id="IPR011989">
    <property type="entry name" value="ARM-like"/>
</dbReference>
<proteinExistence type="predicted"/>
<comment type="caution">
    <text evidence="1">The sequence shown here is derived from an EMBL/GenBank/DDBJ whole genome shotgun (WGS) entry which is preliminary data.</text>
</comment>
<gene>
    <name evidence="1" type="ORF">H9657_11135</name>
</gene>
<dbReference type="RefSeq" id="WP_225215104.1">
    <property type="nucleotide sequence ID" value="NZ_JACSQV010000008.1"/>
</dbReference>
<keyword evidence="2" id="KW-1185">Reference proteome</keyword>
<name>A0ABR8QEN7_9CELL</name>
<reference evidence="1 2" key="1">
    <citation type="submission" date="2020-08" db="EMBL/GenBank/DDBJ databases">
        <title>A Genomic Blueprint of the Chicken Gut Microbiome.</title>
        <authorList>
            <person name="Gilroy R."/>
            <person name="Ravi A."/>
            <person name="Getino M."/>
            <person name="Pursley I."/>
            <person name="Horton D.L."/>
            <person name="Alikhan N.-F."/>
            <person name="Baker D."/>
            <person name="Gharbi K."/>
            <person name="Hall N."/>
            <person name="Watson M."/>
            <person name="Adriaenssens E.M."/>
            <person name="Foster-Nyarko E."/>
            <person name="Jarju S."/>
            <person name="Secka A."/>
            <person name="Antonio M."/>
            <person name="Oren A."/>
            <person name="Chaudhuri R."/>
            <person name="La Ragione R.M."/>
            <person name="Hildebrand F."/>
            <person name="Pallen M.J."/>
        </authorList>
    </citation>
    <scope>NUCLEOTIDE SEQUENCE [LARGE SCALE GENOMIC DNA]</scope>
    <source>
        <strain evidence="1 2">Sa3CUA2</strain>
    </source>
</reference>
<protein>
    <submittedName>
        <fullName evidence="1">HEAT repeat domain-containing protein</fullName>
    </submittedName>
</protein>